<feature type="compositionally biased region" description="Low complexity" evidence="1">
    <location>
        <begin position="114"/>
        <end position="123"/>
    </location>
</feature>
<keyword evidence="3" id="KW-1185">Reference proteome</keyword>
<accession>A0A830HPZ1</accession>
<feature type="compositionally biased region" description="Acidic residues" evidence="1">
    <location>
        <begin position="124"/>
        <end position="152"/>
    </location>
</feature>
<feature type="region of interest" description="Disordered" evidence="1">
    <location>
        <begin position="114"/>
        <end position="208"/>
    </location>
</feature>
<evidence type="ECO:0000313" key="2">
    <source>
        <dbReference type="EMBL" id="GHP08978.1"/>
    </source>
</evidence>
<proteinExistence type="predicted"/>
<dbReference type="Proteomes" id="UP000660262">
    <property type="component" value="Unassembled WGS sequence"/>
</dbReference>
<dbReference type="EMBL" id="BNJQ01000023">
    <property type="protein sequence ID" value="GHP08978.1"/>
    <property type="molecule type" value="Genomic_DNA"/>
</dbReference>
<name>A0A830HPZ1_9CHLO</name>
<sequence>MLMRRNAPVRRPPRALASAASVERALLGDPEDEKLAALPIGDRMLAQLEKAAPPPPPPRRPETTAIRQAPSLPPPPPPASRVHIPRDALLWNTTSLPSQGTCTAASLVVVSDDEVSLTTSSLDDAIDDNVQEASFNDDDNDDRECDDSDDMPPEAGTSKAEAMLARLEQMMQRAAESKSSQAPPAPPAKEMASPLPPPTRQRTQAGMRRDALSAVTAALRRAEVSEANATRRDNTAHVEACAVNATLKMIARDFESSTGDHHRHDDADVGAVPRVRWGPRARALRRECHV</sequence>
<evidence type="ECO:0000313" key="3">
    <source>
        <dbReference type="Proteomes" id="UP000660262"/>
    </source>
</evidence>
<comment type="caution">
    <text evidence="2">The sequence shown here is derived from an EMBL/GenBank/DDBJ whole genome shotgun (WGS) entry which is preliminary data.</text>
</comment>
<evidence type="ECO:0000256" key="1">
    <source>
        <dbReference type="SAM" id="MobiDB-lite"/>
    </source>
</evidence>
<protein>
    <submittedName>
        <fullName evidence="2">Uncharacterized protein</fullName>
    </submittedName>
</protein>
<feature type="region of interest" description="Disordered" evidence="1">
    <location>
        <begin position="40"/>
        <end position="83"/>
    </location>
</feature>
<organism evidence="2 3">
    <name type="scientific">Pycnococcus provasolii</name>
    <dbReference type="NCBI Taxonomy" id="41880"/>
    <lineage>
        <taxon>Eukaryota</taxon>
        <taxon>Viridiplantae</taxon>
        <taxon>Chlorophyta</taxon>
        <taxon>Pseudoscourfieldiophyceae</taxon>
        <taxon>Pseudoscourfieldiales</taxon>
        <taxon>Pycnococcaceae</taxon>
        <taxon>Pycnococcus</taxon>
    </lineage>
</organism>
<dbReference type="AlphaFoldDB" id="A0A830HPZ1"/>
<gene>
    <name evidence="2" type="ORF">PPROV_000771500</name>
</gene>
<reference evidence="2" key="1">
    <citation type="submission" date="2020-10" db="EMBL/GenBank/DDBJ databases">
        <title>Unveiling of a novel bifunctional photoreceptor, Dualchrome1, isolated from a cosmopolitan green alga.</title>
        <authorList>
            <person name="Suzuki S."/>
            <person name="Kawachi M."/>
        </authorList>
    </citation>
    <scope>NUCLEOTIDE SEQUENCE</scope>
    <source>
        <strain evidence="2">NIES 2893</strain>
    </source>
</reference>